<feature type="region of interest" description="Disordered" evidence="1">
    <location>
        <begin position="37"/>
        <end position="56"/>
    </location>
</feature>
<accession>A0ABQ5ENA2</accession>
<sequence length="184" mass="21345">MMASVDSNLDGAVPTTTKEAICKKASEEDKAVCATSLEKPKEKKKQKRIREEEMREEVEIKDEDNAFNVGSNRQKPKNLGPMDKFANPIDPDGVTLKVRQQMLINALDKERTYSVHRYCARWIYESCIPFHSIYNDGFKKFVEAVGQYGRGYRPPRQYQLREPLLKEEVEQTKGLLKKQEEEWA</sequence>
<comment type="caution">
    <text evidence="2">The sequence shown here is derived from an EMBL/GenBank/DDBJ whole genome shotgun (WGS) entry which is preliminary data.</text>
</comment>
<evidence type="ECO:0000313" key="2">
    <source>
        <dbReference type="EMBL" id="GJT52355.1"/>
    </source>
</evidence>
<organism evidence="2 3">
    <name type="scientific">Tanacetum coccineum</name>
    <dbReference type="NCBI Taxonomy" id="301880"/>
    <lineage>
        <taxon>Eukaryota</taxon>
        <taxon>Viridiplantae</taxon>
        <taxon>Streptophyta</taxon>
        <taxon>Embryophyta</taxon>
        <taxon>Tracheophyta</taxon>
        <taxon>Spermatophyta</taxon>
        <taxon>Magnoliopsida</taxon>
        <taxon>eudicotyledons</taxon>
        <taxon>Gunneridae</taxon>
        <taxon>Pentapetalae</taxon>
        <taxon>asterids</taxon>
        <taxon>campanulids</taxon>
        <taxon>Asterales</taxon>
        <taxon>Asteraceae</taxon>
        <taxon>Asteroideae</taxon>
        <taxon>Anthemideae</taxon>
        <taxon>Anthemidinae</taxon>
        <taxon>Tanacetum</taxon>
    </lineage>
</organism>
<name>A0ABQ5ENA2_9ASTR</name>
<dbReference type="Proteomes" id="UP001151760">
    <property type="component" value="Unassembled WGS sequence"/>
</dbReference>
<evidence type="ECO:0000313" key="3">
    <source>
        <dbReference type="Proteomes" id="UP001151760"/>
    </source>
</evidence>
<keyword evidence="3" id="KW-1185">Reference proteome</keyword>
<evidence type="ECO:0000256" key="1">
    <source>
        <dbReference type="SAM" id="MobiDB-lite"/>
    </source>
</evidence>
<gene>
    <name evidence="2" type="ORF">Tco_0978512</name>
</gene>
<protein>
    <submittedName>
        <fullName evidence="2">Transcription factor/ chromatin remodeling BED-type(Zn) family protein</fullName>
    </submittedName>
</protein>
<dbReference type="EMBL" id="BQNB010016488">
    <property type="protein sequence ID" value="GJT52355.1"/>
    <property type="molecule type" value="Genomic_DNA"/>
</dbReference>
<proteinExistence type="predicted"/>
<dbReference type="SUPFAM" id="SSF140996">
    <property type="entry name" value="Hermes dimerisation domain"/>
    <property type="match status" value="1"/>
</dbReference>
<reference evidence="2" key="2">
    <citation type="submission" date="2022-01" db="EMBL/GenBank/DDBJ databases">
        <authorList>
            <person name="Yamashiro T."/>
            <person name="Shiraishi A."/>
            <person name="Satake H."/>
            <person name="Nakayama K."/>
        </authorList>
    </citation>
    <scope>NUCLEOTIDE SEQUENCE</scope>
</reference>
<reference evidence="2" key="1">
    <citation type="journal article" date="2022" name="Int. J. Mol. Sci.">
        <title>Draft Genome of Tanacetum Coccineum: Genomic Comparison of Closely Related Tanacetum-Family Plants.</title>
        <authorList>
            <person name="Yamashiro T."/>
            <person name="Shiraishi A."/>
            <person name="Nakayama K."/>
            <person name="Satake H."/>
        </authorList>
    </citation>
    <scope>NUCLEOTIDE SEQUENCE</scope>
</reference>